<reference evidence="3" key="1">
    <citation type="submission" date="2020-06" db="EMBL/GenBank/DDBJ databases">
        <authorList>
            <person name="Li T."/>
            <person name="Hu X."/>
            <person name="Zhang T."/>
            <person name="Song X."/>
            <person name="Zhang H."/>
            <person name="Dai N."/>
            <person name="Sheng W."/>
            <person name="Hou X."/>
            <person name="Wei L."/>
        </authorList>
    </citation>
    <scope>NUCLEOTIDE SEQUENCE</scope>
    <source>
        <strain evidence="3">KEN8</strain>
        <tissue evidence="3">Leaf</tissue>
    </source>
</reference>
<dbReference type="EMBL" id="JACGWM010000015">
    <property type="protein sequence ID" value="KAL0324634.1"/>
    <property type="molecule type" value="Genomic_DNA"/>
</dbReference>
<gene>
    <name evidence="3" type="ORF">Scaly_2430500</name>
</gene>
<sequence>MGEQMQDWVEKFSPTVDVSLSHQDNYGHEQKGQPSIPDSIFNDTQRTNYKLCMNENRIQGSIFNNLSQASGASEKRWLNGLERHIIETYILCNCEVVTPYYDIGNSTMNCGVYVKSSDIDNDIYGILKEIQLGYPFIPNMQIILFKCRYVDPVRGMKVHLRYHVIDVNIKKVYQKNELFILAQQAVQVYYTEYPSMKENWIG</sequence>
<evidence type="ECO:0000256" key="1">
    <source>
        <dbReference type="SAM" id="MobiDB-lite"/>
    </source>
</evidence>
<protein>
    <recommendedName>
        <fullName evidence="2">DUF4216 domain-containing protein</fullName>
    </recommendedName>
</protein>
<name>A0AAW2LZH3_9LAMI</name>
<evidence type="ECO:0000313" key="3">
    <source>
        <dbReference type="EMBL" id="KAL0324634.1"/>
    </source>
</evidence>
<dbReference type="PANTHER" id="PTHR48258">
    <property type="entry name" value="DUF4218 DOMAIN-CONTAINING PROTEIN-RELATED"/>
    <property type="match status" value="1"/>
</dbReference>
<dbReference type="InterPro" id="IPR025312">
    <property type="entry name" value="DUF4216"/>
</dbReference>
<feature type="domain" description="DUF4216" evidence="2">
    <location>
        <begin position="139"/>
        <end position="200"/>
    </location>
</feature>
<accession>A0AAW2LZH3</accession>
<reference evidence="3" key="2">
    <citation type="journal article" date="2024" name="Plant">
        <title>Genomic evolution and insights into agronomic trait innovations of Sesamum species.</title>
        <authorList>
            <person name="Miao H."/>
            <person name="Wang L."/>
            <person name="Qu L."/>
            <person name="Liu H."/>
            <person name="Sun Y."/>
            <person name="Le M."/>
            <person name="Wang Q."/>
            <person name="Wei S."/>
            <person name="Zheng Y."/>
            <person name="Lin W."/>
            <person name="Duan Y."/>
            <person name="Cao H."/>
            <person name="Xiong S."/>
            <person name="Wang X."/>
            <person name="Wei L."/>
            <person name="Li C."/>
            <person name="Ma Q."/>
            <person name="Ju M."/>
            <person name="Zhao R."/>
            <person name="Li G."/>
            <person name="Mu C."/>
            <person name="Tian Q."/>
            <person name="Mei H."/>
            <person name="Zhang T."/>
            <person name="Gao T."/>
            <person name="Zhang H."/>
        </authorList>
    </citation>
    <scope>NUCLEOTIDE SEQUENCE</scope>
    <source>
        <strain evidence="3">KEN8</strain>
    </source>
</reference>
<evidence type="ECO:0000259" key="2">
    <source>
        <dbReference type="Pfam" id="PF13952"/>
    </source>
</evidence>
<dbReference type="AlphaFoldDB" id="A0AAW2LZH3"/>
<proteinExistence type="predicted"/>
<dbReference type="Pfam" id="PF13952">
    <property type="entry name" value="DUF4216"/>
    <property type="match status" value="1"/>
</dbReference>
<feature type="region of interest" description="Disordered" evidence="1">
    <location>
        <begin position="20"/>
        <end position="40"/>
    </location>
</feature>
<dbReference type="PANTHER" id="PTHR48258:SF4">
    <property type="entry name" value="DUF4216 DOMAIN-CONTAINING PROTEIN"/>
    <property type="match status" value="1"/>
</dbReference>
<comment type="caution">
    <text evidence="3">The sequence shown here is derived from an EMBL/GenBank/DDBJ whole genome shotgun (WGS) entry which is preliminary data.</text>
</comment>
<organism evidence="3">
    <name type="scientific">Sesamum calycinum</name>
    <dbReference type="NCBI Taxonomy" id="2727403"/>
    <lineage>
        <taxon>Eukaryota</taxon>
        <taxon>Viridiplantae</taxon>
        <taxon>Streptophyta</taxon>
        <taxon>Embryophyta</taxon>
        <taxon>Tracheophyta</taxon>
        <taxon>Spermatophyta</taxon>
        <taxon>Magnoliopsida</taxon>
        <taxon>eudicotyledons</taxon>
        <taxon>Gunneridae</taxon>
        <taxon>Pentapetalae</taxon>
        <taxon>asterids</taxon>
        <taxon>lamiids</taxon>
        <taxon>Lamiales</taxon>
        <taxon>Pedaliaceae</taxon>
        <taxon>Sesamum</taxon>
    </lineage>
</organism>